<dbReference type="SMART" id="SM00345">
    <property type="entry name" value="HTH_GNTR"/>
    <property type="match status" value="1"/>
</dbReference>
<gene>
    <name evidence="5" type="ORF">BST96_02825</name>
</gene>
<evidence type="ECO:0000256" key="2">
    <source>
        <dbReference type="ARBA" id="ARBA00023125"/>
    </source>
</evidence>
<dbReference type="SUPFAM" id="SSF48008">
    <property type="entry name" value="GntR ligand-binding domain-like"/>
    <property type="match status" value="1"/>
</dbReference>
<keyword evidence="6" id="KW-1185">Reference proteome</keyword>
<dbReference type="Pfam" id="PF07729">
    <property type="entry name" value="FCD"/>
    <property type="match status" value="1"/>
</dbReference>
<dbReference type="Pfam" id="PF00392">
    <property type="entry name" value="GntR"/>
    <property type="match status" value="1"/>
</dbReference>
<dbReference type="PANTHER" id="PTHR43537:SF24">
    <property type="entry name" value="GLUCONATE OPERON TRANSCRIPTIONAL REPRESSOR"/>
    <property type="match status" value="1"/>
</dbReference>
<dbReference type="SMART" id="SM00895">
    <property type="entry name" value="FCD"/>
    <property type="match status" value="1"/>
</dbReference>
<dbReference type="AlphaFoldDB" id="A0A1X9N9M3"/>
<dbReference type="InterPro" id="IPR000524">
    <property type="entry name" value="Tscrpt_reg_HTH_GntR"/>
</dbReference>
<dbReference type="GO" id="GO:0003700">
    <property type="term" value="F:DNA-binding transcription factor activity"/>
    <property type="evidence" value="ECO:0007669"/>
    <property type="project" value="InterPro"/>
</dbReference>
<dbReference type="STRING" id="716816.BST96_02825"/>
<dbReference type="InterPro" id="IPR008920">
    <property type="entry name" value="TF_FadR/GntR_C"/>
</dbReference>
<reference evidence="5 6" key="1">
    <citation type="submission" date="2016-11" db="EMBL/GenBank/DDBJ databases">
        <title>Trade-off between light-utilization and light-protection in marine flavobacteria.</title>
        <authorList>
            <person name="Kumagai Y."/>
        </authorList>
    </citation>
    <scope>NUCLEOTIDE SEQUENCE [LARGE SCALE GENOMIC DNA]</scope>
    <source>
        <strain evidence="5 6">NBRC 107125</strain>
    </source>
</reference>
<name>A0A1X9N9M3_9GAMM</name>
<feature type="domain" description="HTH gntR-type" evidence="4">
    <location>
        <begin position="3"/>
        <end position="70"/>
    </location>
</feature>
<dbReference type="SUPFAM" id="SSF46785">
    <property type="entry name" value="Winged helix' DNA-binding domain"/>
    <property type="match status" value="1"/>
</dbReference>
<organism evidence="5 6">
    <name type="scientific">Oceanicoccus sagamiensis</name>
    <dbReference type="NCBI Taxonomy" id="716816"/>
    <lineage>
        <taxon>Bacteria</taxon>
        <taxon>Pseudomonadati</taxon>
        <taxon>Pseudomonadota</taxon>
        <taxon>Gammaproteobacteria</taxon>
        <taxon>Cellvibrionales</taxon>
        <taxon>Spongiibacteraceae</taxon>
        <taxon>Oceanicoccus</taxon>
    </lineage>
</organism>
<sequence length="223" mass="25517">MADTISDQAYAGIRERIVSGELAPGTFLVEQELASTLGVSRTPVKSALRRLEVEGLVESEGYKRARVKQFNEEETQEILEIRALLESYASKRAARHINDQQIQRLEELATAMEAIAEIPRTEPENLKAFSQLNDEFHRIILQASGSAHLQNLMKPIFQMHILLMGRFQHRIENNLKRSCWHHREIIAALADHNEEWAMMQMQTHLFAAGSWKPEDDTAESNED</sequence>
<dbReference type="Gene3D" id="1.20.120.530">
    <property type="entry name" value="GntR ligand-binding domain-like"/>
    <property type="match status" value="1"/>
</dbReference>
<dbReference type="Proteomes" id="UP000193450">
    <property type="component" value="Chromosome"/>
</dbReference>
<dbReference type="KEGG" id="osg:BST96_02825"/>
<dbReference type="InterPro" id="IPR036388">
    <property type="entry name" value="WH-like_DNA-bd_sf"/>
</dbReference>
<dbReference type="GO" id="GO:0003677">
    <property type="term" value="F:DNA binding"/>
    <property type="evidence" value="ECO:0007669"/>
    <property type="project" value="UniProtKB-KW"/>
</dbReference>
<dbReference type="PROSITE" id="PS50949">
    <property type="entry name" value="HTH_GNTR"/>
    <property type="match status" value="1"/>
</dbReference>
<keyword evidence="3" id="KW-0804">Transcription</keyword>
<evidence type="ECO:0000313" key="6">
    <source>
        <dbReference type="Proteomes" id="UP000193450"/>
    </source>
</evidence>
<accession>A0A1X9N9M3</accession>
<dbReference type="PRINTS" id="PR00035">
    <property type="entry name" value="HTHGNTR"/>
</dbReference>
<dbReference type="CDD" id="cd07377">
    <property type="entry name" value="WHTH_GntR"/>
    <property type="match status" value="1"/>
</dbReference>
<dbReference type="EMBL" id="CP019343">
    <property type="protein sequence ID" value="ARN73132.1"/>
    <property type="molecule type" value="Genomic_DNA"/>
</dbReference>
<evidence type="ECO:0000313" key="5">
    <source>
        <dbReference type="EMBL" id="ARN73132.1"/>
    </source>
</evidence>
<evidence type="ECO:0000256" key="1">
    <source>
        <dbReference type="ARBA" id="ARBA00023015"/>
    </source>
</evidence>
<keyword evidence="2" id="KW-0238">DNA-binding</keyword>
<keyword evidence="1" id="KW-0805">Transcription regulation</keyword>
<dbReference type="PANTHER" id="PTHR43537">
    <property type="entry name" value="TRANSCRIPTIONAL REGULATOR, GNTR FAMILY"/>
    <property type="match status" value="1"/>
</dbReference>
<evidence type="ECO:0000256" key="3">
    <source>
        <dbReference type="ARBA" id="ARBA00023163"/>
    </source>
</evidence>
<dbReference type="Gene3D" id="1.10.10.10">
    <property type="entry name" value="Winged helix-like DNA-binding domain superfamily/Winged helix DNA-binding domain"/>
    <property type="match status" value="1"/>
</dbReference>
<dbReference type="InterPro" id="IPR036390">
    <property type="entry name" value="WH_DNA-bd_sf"/>
</dbReference>
<protein>
    <recommendedName>
        <fullName evidence="4">HTH gntR-type domain-containing protein</fullName>
    </recommendedName>
</protein>
<dbReference type="RefSeq" id="WP_169713882.1">
    <property type="nucleotide sequence ID" value="NZ_CP019343.1"/>
</dbReference>
<evidence type="ECO:0000259" key="4">
    <source>
        <dbReference type="PROSITE" id="PS50949"/>
    </source>
</evidence>
<dbReference type="InterPro" id="IPR011711">
    <property type="entry name" value="GntR_C"/>
</dbReference>
<proteinExistence type="predicted"/>